<accession>A0A2N9Y0A3</accession>
<dbReference type="InterPro" id="IPR050272">
    <property type="entry name" value="Isochorismatase-like_hydrls"/>
</dbReference>
<dbReference type="PANTHER" id="PTHR43540">
    <property type="entry name" value="PEROXYUREIDOACRYLATE/UREIDOACRYLATE AMIDOHYDROLASE-RELATED"/>
    <property type="match status" value="1"/>
</dbReference>
<dbReference type="CDD" id="cd01014">
    <property type="entry name" value="nicotinamidase_related"/>
    <property type="match status" value="1"/>
</dbReference>
<evidence type="ECO:0000313" key="3">
    <source>
        <dbReference type="EMBL" id="PIT58187.1"/>
    </source>
</evidence>
<comment type="caution">
    <text evidence="3">The sequence shown here is derived from an EMBL/GenBank/DDBJ whole genome shotgun (WGS) entry which is preliminary data.</text>
</comment>
<dbReference type="Pfam" id="PF00857">
    <property type="entry name" value="Isochorismatase"/>
    <property type="match status" value="1"/>
</dbReference>
<sequence length="181" mass="20818">MKQALIIIDVQNDYFEQGKMELYQPQQTLEKILKLREHFRLNQLPVFYIQHFNTKKGATFFLPESYGVALHPQLLPVASHTEFIILKNHPNSFWQTDLHQKLQQQSIEQLVICGMMTHMCVDSTTRCAAELGYQPILIADACATRSLEFNSTITQAPDVQNSFLAALTFFAKVQSVEQFTH</sequence>
<name>A0A2N9Y0A3_9NEIS</name>
<dbReference type="AlphaFoldDB" id="A0A2N9Y0A3"/>
<dbReference type="Gene3D" id="3.40.50.850">
    <property type="entry name" value="Isochorismatase-like"/>
    <property type="match status" value="1"/>
</dbReference>
<dbReference type="RefSeq" id="WP_100136829.1">
    <property type="nucleotide sequence ID" value="NZ_MEIS01000058.1"/>
</dbReference>
<evidence type="ECO:0000313" key="4">
    <source>
        <dbReference type="Proteomes" id="UP000229434"/>
    </source>
</evidence>
<evidence type="ECO:0000259" key="2">
    <source>
        <dbReference type="Pfam" id="PF00857"/>
    </source>
</evidence>
<dbReference type="PANTHER" id="PTHR43540:SF1">
    <property type="entry name" value="ISOCHORISMATASE HYDROLASE"/>
    <property type="match status" value="1"/>
</dbReference>
<dbReference type="InterPro" id="IPR036380">
    <property type="entry name" value="Isochorismatase-like_sf"/>
</dbReference>
<feature type="domain" description="Isochorismatase-like" evidence="2">
    <location>
        <begin position="4"/>
        <end position="150"/>
    </location>
</feature>
<dbReference type="InterPro" id="IPR000868">
    <property type="entry name" value="Isochorismatase-like_dom"/>
</dbReference>
<organism evidence="3 4">
    <name type="scientific">Snodgrassella alvi</name>
    <dbReference type="NCBI Taxonomy" id="1196083"/>
    <lineage>
        <taxon>Bacteria</taxon>
        <taxon>Pseudomonadati</taxon>
        <taxon>Pseudomonadota</taxon>
        <taxon>Betaproteobacteria</taxon>
        <taxon>Neisseriales</taxon>
        <taxon>Neisseriaceae</taxon>
        <taxon>Snodgrassella</taxon>
    </lineage>
</organism>
<protein>
    <submittedName>
        <fullName evidence="3">Isochorismatase</fullName>
    </submittedName>
</protein>
<keyword evidence="1" id="KW-0378">Hydrolase</keyword>
<dbReference type="GO" id="GO:0016787">
    <property type="term" value="F:hydrolase activity"/>
    <property type="evidence" value="ECO:0007669"/>
    <property type="project" value="UniProtKB-KW"/>
</dbReference>
<dbReference type="Proteomes" id="UP000229434">
    <property type="component" value="Unassembled WGS sequence"/>
</dbReference>
<dbReference type="SUPFAM" id="SSF52499">
    <property type="entry name" value="Isochorismatase-like hydrolases"/>
    <property type="match status" value="1"/>
</dbReference>
<gene>
    <name evidence="3" type="ORF">BHC49_02345</name>
</gene>
<proteinExistence type="predicted"/>
<evidence type="ECO:0000256" key="1">
    <source>
        <dbReference type="ARBA" id="ARBA00022801"/>
    </source>
</evidence>
<reference evidence="3" key="1">
    <citation type="journal article" date="2017" name="MBio">
        <title>Type VI secretion-mediated competition in the bee gut microbiome.</title>
        <authorList>
            <person name="Steele M.I."/>
            <person name="Kwong W.K."/>
            <person name="Powell J.E."/>
            <person name="Whiteley M."/>
            <person name="Moran N.A."/>
        </authorList>
    </citation>
    <scope>NUCLEOTIDE SEQUENCE [LARGE SCALE GENOMIC DNA]</scope>
    <source>
        <strain evidence="3">Nev3CBA3</strain>
    </source>
</reference>
<dbReference type="EMBL" id="MEIS01000058">
    <property type="protein sequence ID" value="PIT58187.1"/>
    <property type="molecule type" value="Genomic_DNA"/>
</dbReference>